<dbReference type="GO" id="GO:0005737">
    <property type="term" value="C:cytoplasm"/>
    <property type="evidence" value="ECO:0007669"/>
    <property type="project" value="TreeGrafter"/>
</dbReference>
<dbReference type="GO" id="GO:0005694">
    <property type="term" value="C:chromosome"/>
    <property type="evidence" value="ECO:0007669"/>
    <property type="project" value="TreeGrafter"/>
</dbReference>
<evidence type="ECO:0000256" key="5">
    <source>
        <dbReference type="SAM" id="Phobius"/>
    </source>
</evidence>
<comment type="similarity">
    <text evidence="1">Belongs to the helicase family. RecQ subfamily.</text>
</comment>
<evidence type="ECO:0000256" key="1">
    <source>
        <dbReference type="ARBA" id="ARBA00005446"/>
    </source>
</evidence>
<evidence type="ECO:0000256" key="4">
    <source>
        <dbReference type="ARBA" id="ARBA00034808"/>
    </source>
</evidence>
<dbReference type="Gene3D" id="1.10.10.10">
    <property type="entry name" value="Winged helix-like DNA-binding domain superfamily/Winged helix DNA-binding domain"/>
    <property type="match status" value="1"/>
</dbReference>
<keyword evidence="5" id="KW-0472">Membrane</keyword>
<dbReference type="InterPro" id="IPR032284">
    <property type="entry name" value="RecQ_Zn-bd"/>
</dbReference>
<dbReference type="Gene3D" id="3.40.50.300">
    <property type="entry name" value="P-loop containing nucleotide triphosphate hydrolases"/>
    <property type="match status" value="3"/>
</dbReference>
<name>A0A6A4LS28_9ERIC</name>
<proteinExistence type="inferred from homology"/>
<dbReference type="PANTHER" id="PTHR13710:SF69">
    <property type="entry name" value="ATP-DEPENDENT DNA HELICASE Q-LIKE SIM"/>
    <property type="match status" value="1"/>
</dbReference>
<keyword evidence="5" id="KW-0812">Transmembrane</keyword>
<protein>
    <recommendedName>
        <fullName evidence="4">DNA 3'-5' helicase</fullName>
        <ecNumber evidence="4">5.6.2.4</ecNumber>
    </recommendedName>
</protein>
<keyword evidence="5" id="KW-1133">Transmembrane helix</keyword>
<dbReference type="GO" id="GO:0000724">
    <property type="term" value="P:double-strand break repair via homologous recombination"/>
    <property type="evidence" value="ECO:0007669"/>
    <property type="project" value="TreeGrafter"/>
</dbReference>
<dbReference type="GO" id="GO:0005634">
    <property type="term" value="C:nucleus"/>
    <property type="evidence" value="ECO:0007669"/>
    <property type="project" value="TreeGrafter"/>
</dbReference>
<dbReference type="SMART" id="SM00490">
    <property type="entry name" value="HELICc"/>
    <property type="match status" value="1"/>
</dbReference>
<dbReference type="Proteomes" id="UP000428333">
    <property type="component" value="Linkage Group LG05"/>
</dbReference>
<feature type="domain" description="Helicase C-terminal" evidence="6">
    <location>
        <begin position="307"/>
        <end position="451"/>
    </location>
</feature>
<evidence type="ECO:0000313" key="7">
    <source>
        <dbReference type="EMBL" id="KAE9459004.1"/>
    </source>
</evidence>
<dbReference type="InterPro" id="IPR036388">
    <property type="entry name" value="WH-like_DNA-bd_sf"/>
</dbReference>
<dbReference type="AlphaFoldDB" id="A0A6A4LS28"/>
<dbReference type="OrthoDB" id="10261556at2759"/>
<feature type="transmembrane region" description="Helical" evidence="5">
    <location>
        <begin position="353"/>
        <end position="382"/>
    </location>
</feature>
<evidence type="ECO:0000313" key="8">
    <source>
        <dbReference type="Proteomes" id="UP000428333"/>
    </source>
</evidence>
<accession>A0A6A4LS28</accession>
<evidence type="ECO:0000256" key="3">
    <source>
        <dbReference type="ARBA" id="ARBA00034617"/>
    </source>
</evidence>
<organism evidence="7 8">
    <name type="scientific">Rhododendron williamsianum</name>
    <dbReference type="NCBI Taxonomy" id="262921"/>
    <lineage>
        <taxon>Eukaryota</taxon>
        <taxon>Viridiplantae</taxon>
        <taxon>Streptophyta</taxon>
        <taxon>Embryophyta</taxon>
        <taxon>Tracheophyta</taxon>
        <taxon>Spermatophyta</taxon>
        <taxon>Magnoliopsida</taxon>
        <taxon>eudicotyledons</taxon>
        <taxon>Gunneridae</taxon>
        <taxon>Pentapetalae</taxon>
        <taxon>asterids</taxon>
        <taxon>Ericales</taxon>
        <taxon>Ericaceae</taxon>
        <taxon>Ericoideae</taxon>
        <taxon>Rhodoreae</taxon>
        <taxon>Rhododendron</taxon>
    </lineage>
</organism>
<dbReference type="SUPFAM" id="SSF52540">
    <property type="entry name" value="P-loop containing nucleoside triphosphate hydrolases"/>
    <property type="match status" value="2"/>
</dbReference>
<keyword evidence="8" id="KW-1185">Reference proteome</keyword>
<dbReference type="GO" id="GO:0009378">
    <property type="term" value="F:four-way junction helicase activity"/>
    <property type="evidence" value="ECO:0007669"/>
    <property type="project" value="TreeGrafter"/>
</dbReference>
<gene>
    <name evidence="7" type="ORF">C3L33_09110</name>
</gene>
<evidence type="ECO:0000259" key="6">
    <source>
        <dbReference type="PROSITE" id="PS51194"/>
    </source>
</evidence>
<dbReference type="EMBL" id="QEFC01001219">
    <property type="protein sequence ID" value="KAE9459004.1"/>
    <property type="molecule type" value="Genomic_DNA"/>
</dbReference>
<reference evidence="7 8" key="1">
    <citation type="journal article" date="2019" name="Genome Biol. Evol.">
        <title>The Rhododendron genome and chromosomal organization provide insight into shared whole-genome duplications across the heath family (Ericaceae).</title>
        <authorList>
            <person name="Soza V.L."/>
            <person name="Lindsley D."/>
            <person name="Waalkes A."/>
            <person name="Ramage E."/>
            <person name="Patwardhan R.P."/>
            <person name="Burton J.N."/>
            <person name="Adey A."/>
            <person name="Kumar A."/>
            <person name="Qiu R."/>
            <person name="Shendure J."/>
            <person name="Hall B."/>
        </authorList>
    </citation>
    <scope>NUCLEOTIDE SEQUENCE [LARGE SCALE GENOMIC DNA]</scope>
    <source>
        <strain evidence="7">RSF 1966-606</strain>
    </source>
</reference>
<dbReference type="EC" id="5.6.2.4" evidence="4"/>
<feature type="non-terminal residue" evidence="7">
    <location>
        <position position="1"/>
    </location>
</feature>
<dbReference type="PANTHER" id="PTHR13710">
    <property type="entry name" value="DNA HELICASE RECQ FAMILY MEMBER"/>
    <property type="match status" value="1"/>
</dbReference>
<comment type="catalytic activity">
    <reaction evidence="3">
        <text>Couples ATP hydrolysis with the unwinding of duplex DNA by translocating in the 3'-5' direction.</text>
        <dbReference type="EC" id="5.6.2.4"/>
    </reaction>
</comment>
<sequence>MGFEFSDVAEAVKAVGHQWRLQQEELDIGPGWEQKVKNLLLKHFGFSSLRSFQKDAVAAWLAQRDCLVLAATGSGGCASVYQMKTCAFCCRLIKPLQSLAESRGIALFAIDEVHCVSKWGHDFRPDYRYGHDSDSSTDTSNASIFDADKMSQIELDNVEDQSFSEKDDDNLHLQFPVVNSLVNHLMTQIFLGHLRSMIYKTKRGKIKTSARSFGRTHNNLCTNQKRNSSIANFLCKFGVKAAAYNAKLAKGHLRQVHHEFHENALEDDLTVPLLRAYDLKSQSVLRAFHGVDIRFVALGLDWLHCAPLSDVGVFTHYSIAKVLLIFVEIVPPSSKDLQCFCGLKIYHCMRSNFFTLSIFILIIWCLITYVKLQVVVATIAFGMGIDKSNVRRIVHYGWPQSLEAYYQEAGRAGRDGKSADCSELNSFFFDFVNAVLYANLSRIPSLLPSRRSEDQTKQAYKMLSDCFRYGMNTSNCRAKILVEYFGEEFSYEKCQLCDVCVNAPPEMVNLKAEADAFMRVVAAHYVLLGFETFALNLLQNRTVAEGESSAGSSYDNVISVGNNQVRHKEKPNILMFVGRIREQVASVS</sequence>
<comment type="caution">
    <text evidence="7">The sequence shown here is derived from an EMBL/GenBank/DDBJ whole genome shotgun (WGS) entry which is preliminary data.</text>
</comment>
<dbReference type="GO" id="GO:0043138">
    <property type="term" value="F:3'-5' DNA helicase activity"/>
    <property type="evidence" value="ECO:0007669"/>
    <property type="project" value="UniProtKB-EC"/>
</dbReference>
<dbReference type="InterPro" id="IPR027417">
    <property type="entry name" value="P-loop_NTPase"/>
</dbReference>
<dbReference type="Pfam" id="PF16124">
    <property type="entry name" value="RecQ_Zn_bind"/>
    <property type="match status" value="1"/>
</dbReference>
<dbReference type="PROSITE" id="PS51194">
    <property type="entry name" value="HELICASE_CTER"/>
    <property type="match status" value="1"/>
</dbReference>
<dbReference type="Pfam" id="PF00271">
    <property type="entry name" value="Helicase_C"/>
    <property type="match status" value="1"/>
</dbReference>
<evidence type="ECO:0000256" key="2">
    <source>
        <dbReference type="ARBA" id="ARBA00008894"/>
    </source>
</evidence>
<dbReference type="InterPro" id="IPR001650">
    <property type="entry name" value="Helicase_C-like"/>
</dbReference>
<comment type="similarity">
    <text evidence="2">Belongs to the disease resistance NB-LRR family.</text>
</comment>